<sequence>MNIPRRPVGSTKHTARKPSITSPVSQGVISGQTQVQVPAQQQHASAPAPPVQQQQQTPSQSLSSPKASEPSAQFSPQRPPSISGPETWSPRVRQPKETGNEATQAYAEPKVDASNQVQPRAGPAEGDDVRPQEASTALFLDPSQPPQPLRSPADSVLSILSAYSRSSTESVYRSSDGTYSTRDSHTNDEGLGIHAPPMPPLQAQAQLQPQVQVQVQAQAQAPTPIVGASSSIEAKTINYPVSTIPAVIDSSHPQPAQPQEQQPQSSVEPSASPLPPPPPSKDPARQLQRPSPAPAPAPAPAPVSIPAASTTPDLSARSPPRQQLWTRRTGKGSRDLPDLQLNHSHGSTAVNATPSPAPTFATTFTAIPTTPKSVVGLRKPSQTRADFTTTEAPPPLPQKPPTAPTVEPSTVAEQSAFARTMGNGTSKFKQLKDKLIKDKINKDVFSKDVFNKDVFSKDVFNRDKFHFPRRSEDGGSRSRKNSMKDTTAPEPPIPEFPQPGMTRLDLSKAMPSLPKQSSADTAKPEPPLPSSLTSQSAWPNIPQTEPIPAQAKWPLPPTGGPTLAQQNWPEPPRGGPTLAKENWSEPPKHGRIPSESANEIVEASPEKKVNQAPPRLSLAKSGSGFFDLSSDWLDQHRAAPTQLETVEEPAINDFQSPSSPPPKNPIKELVEDPAKTAIEEPPRKVIDGPVKEPFKGPINELKENSQDISKEASQDSQGTDQKSRPTGYRPPTPEYQKEDVKTPIVDSFASPLSPASSPEPPSNESVHDLPKAQSEDQPTVMKKEQLVSEVKVETQPPPVKPTPDPIFKAPQPVSATTPTTPRRLSLDMRSRAGTPPLTEPFPSYAAMPFSGRNSPGLSGRNSPGPDGPRGRQPEGYFRPGSRNASVRPESRSGSAHPDSRRRLDSMRSTAPEPDRFVRSSSGELLYRGRDGTLYPEMKELREPDPKAAYFPSQNSGPIAEGTVFQAVPLRDTHYLCYQSHKSMLRRNNKHYPLACQACQKSDTEDRWACTFCSLRICESCVGLLESNKKDLASLMHSLAGQTPSVN</sequence>
<gene>
    <name evidence="2" type="ORF">CLO192961_LOCUS83142</name>
</gene>
<feature type="compositionally biased region" description="Polar residues" evidence="1">
    <location>
        <begin position="341"/>
        <end position="351"/>
    </location>
</feature>
<feature type="compositionally biased region" description="Pro residues" evidence="1">
    <location>
        <begin position="291"/>
        <end position="303"/>
    </location>
</feature>
<feature type="compositionally biased region" description="Low complexity" evidence="1">
    <location>
        <begin position="32"/>
        <end position="65"/>
    </location>
</feature>
<name>A0ABY6TUN6_BIOOC</name>
<feature type="region of interest" description="Disordered" evidence="1">
    <location>
        <begin position="245"/>
        <end position="431"/>
    </location>
</feature>
<feature type="compositionally biased region" description="Basic and acidic residues" evidence="1">
    <location>
        <begin position="781"/>
        <end position="792"/>
    </location>
</feature>
<evidence type="ECO:0000313" key="2">
    <source>
        <dbReference type="EMBL" id="VUC22379.1"/>
    </source>
</evidence>
<accession>A0ABY6TUN6</accession>
<organism evidence="2 3">
    <name type="scientific">Bionectria ochroleuca</name>
    <name type="common">Gliocladium roseum</name>
    <dbReference type="NCBI Taxonomy" id="29856"/>
    <lineage>
        <taxon>Eukaryota</taxon>
        <taxon>Fungi</taxon>
        <taxon>Dikarya</taxon>
        <taxon>Ascomycota</taxon>
        <taxon>Pezizomycotina</taxon>
        <taxon>Sordariomycetes</taxon>
        <taxon>Hypocreomycetidae</taxon>
        <taxon>Hypocreales</taxon>
        <taxon>Bionectriaceae</taxon>
        <taxon>Clonostachys</taxon>
    </lineage>
</organism>
<feature type="compositionally biased region" description="Polar residues" evidence="1">
    <location>
        <begin position="851"/>
        <end position="861"/>
    </location>
</feature>
<feature type="compositionally biased region" description="Pro residues" evidence="1">
    <location>
        <begin position="795"/>
        <end position="804"/>
    </location>
</feature>
<feature type="compositionally biased region" description="Polar residues" evidence="1">
    <location>
        <begin position="530"/>
        <end position="543"/>
    </location>
</feature>
<evidence type="ECO:0008006" key="4">
    <source>
        <dbReference type="Google" id="ProtNLM"/>
    </source>
</evidence>
<evidence type="ECO:0000256" key="1">
    <source>
        <dbReference type="SAM" id="MobiDB-lite"/>
    </source>
</evidence>
<dbReference type="Proteomes" id="UP000766486">
    <property type="component" value="Unassembled WGS sequence"/>
</dbReference>
<feature type="compositionally biased region" description="Pro residues" evidence="1">
    <location>
        <begin position="272"/>
        <end position="281"/>
    </location>
</feature>
<feature type="compositionally biased region" description="Polar residues" evidence="1">
    <location>
        <begin position="19"/>
        <end position="31"/>
    </location>
</feature>
<feature type="region of interest" description="Disordered" evidence="1">
    <location>
        <begin position="461"/>
        <end position="922"/>
    </location>
</feature>
<feature type="compositionally biased region" description="Low complexity" evidence="1">
    <location>
        <begin position="352"/>
        <end position="371"/>
    </location>
</feature>
<feature type="compositionally biased region" description="Low complexity" evidence="1">
    <location>
        <begin position="201"/>
        <end position="222"/>
    </location>
</feature>
<reference evidence="2 3" key="1">
    <citation type="submission" date="2019-06" db="EMBL/GenBank/DDBJ databases">
        <authorList>
            <person name="Broberg M."/>
        </authorList>
    </citation>
    <scope>NUCLEOTIDE SEQUENCE [LARGE SCALE GENOMIC DNA]</scope>
</reference>
<feature type="compositionally biased region" description="Pro residues" evidence="1">
    <location>
        <begin position="392"/>
        <end position="403"/>
    </location>
</feature>
<feature type="compositionally biased region" description="Low complexity" evidence="1">
    <location>
        <begin position="747"/>
        <end position="756"/>
    </location>
</feature>
<feature type="compositionally biased region" description="Basic and acidic residues" evidence="1">
    <location>
        <begin position="665"/>
        <end position="713"/>
    </location>
</feature>
<feature type="compositionally biased region" description="Low complexity" evidence="1">
    <location>
        <begin position="250"/>
        <end position="271"/>
    </location>
</feature>
<feature type="compositionally biased region" description="Low complexity" evidence="1">
    <location>
        <begin position="163"/>
        <end position="175"/>
    </location>
</feature>
<keyword evidence="3" id="KW-1185">Reference proteome</keyword>
<dbReference type="EMBL" id="CABFNS010000565">
    <property type="protein sequence ID" value="VUC22379.1"/>
    <property type="molecule type" value="Genomic_DNA"/>
</dbReference>
<feature type="compositionally biased region" description="Polar residues" evidence="1">
    <location>
        <begin position="813"/>
        <end position="822"/>
    </location>
</feature>
<proteinExistence type="predicted"/>
<protein>
    <recommendedName>
        <fullName evidence="4">B box-type domain-containing protein</fullName>
    </recommendedName>
</protein>
<comment type="caution">
    <text evidence="2">The sequence shown here is derived from an EMBL/GenBank/DDBJ whole genome shotgun (WGS) entry which is preliminary data.</text>
</comment>
<evidence type="ECO:0000313" key="3">
    <source>
        <dbReference type="Proteomes" id="UP000766486"/>
    </source>
</evidence>
<feature type="compositionally biased region" description="Basic and acidic residues" evidence="1">
    <location>
        <begin position="461"/>
        <end position="476"/>
    </location>
</feature>
<feature type="compositionally biased region" description="Basic and acidic residues" evidence="1">
    <location>
        <begin position="765"/>
        <end position="774"/>
    </location>
</feature>
<feature type="region of interest" description="Disordered" evidence="1">
    <location>
        <begin position="1"/>
        <end position="232"/>
    </location>
</feature>